<dbReference type="PANTHER" id="PTHR37486">
    <property type="entry name" value="STRINGENT STARVATION PROTEIN B"/>
    <property type="match status" value="1"/>
</dbReference>
<dbReference type="RefSeq" id="WP_284205245.1">
    <property type="nucleotide sequence ID" value="NZ_BSPQ01000019.1"/>
</dbReference>
<dbReference type="Proteomes" id="UP001157353">
    <property type="component" value="Unassembled WGS sequence"/>
</dbReference>
<keyword evidence="2" id="KW-1185">Reference proteome</keyword>
<accession>A0ABQ6E3W9</accession>
<sequence>MSSMLVQRPYLLKAFFNWIVDSECTPHIIVDATQPCVEVPEQFVEDGKIVLNIAPRSVMQFSMDDDAVAFNARFSGQPMQVYVPLYAIEGIYARENGAGTMFPEEPAYQALDKEVQPEKEVEVAEKPIAKNRAGLKIVK</sequence>
<comment type="caution">
    <text evidence="1">The sequence shown here is derived from an EMBL/GenBank/DDBJ whole genome shotgun (WGS) entry which is preliminary data.</text>
</comment>
<dbReference type="Pfam" id="PF04386">
    <property type="entry name" value="SspB"/>
    <property type="match status" value="1"/>
</dbReference>
<reference evidence="2" key="1">
    <citation type="journal article" date="2019" name="Int. J. Syst. Evol. Microbiol.">
        <title>The Global Catalogue of Microorganisms (GCM) 10K type strain sequencing project: providing services to taxonomists for standard genome sequencing and annotation.</title>
        <authorList>
            <consortium name="The Broad Institute Genomics Platform"/>
            <consortium name="The Broad Institute Genome Sequencing Center for Infectious Disease"/>
            <person name="Wu L."/>
            <person name="Ma J."/>
        </authorList>
    </citation>
    <scope>NUCLEOTIDE SEQUENCE [LARGE SCALE GENOMIC DNA]</scope>
    <source>
        <strain evidence="2">NBRC 103166</strain>
    </source>
</reference>
<evidence type="ECO:0000313" key="1">
    <source>
        <dbReference type="EMBL" id="GLS92149.1"/>
    </source>
</evidence>
<protein>
    <submittedName>
        <fullName evidence="1">Stringent starvation protein B</fullName>
    </submittedName>
</protein>
<evidence type="ECO:0000313" key="2">
    <source>
        <dbReference type="Proteomes" id="UP001157353"/>
    </source>
</evidence>
<gene>
    <name evidence="1" type="primary">sspB</name>
    <name evidence="1" type="ORF">GCM10007916_32190</name>
</gene>
<organism evidence="1 2">
    <name type="scientific">Psychromonas marina</name>
    <dbReference type="NCBI Taxonomy" id="88364"/>
    <lineage>
        <taxon>Bacteria</taxon>
        <taxon>Pseudomonadati</taxon>
        <taxon>Pseudomonadota</taxon>
        <taxon>Gammaproteobacteria</taxon>
        <taxon>Alteromonadales</taxon>
        <taxon>Psychromonadaceae</taxon>
        <taxon>Psychromonas</taxon>
    </lineage>
</organism>
<dbReference type="InterPro" id="IPR007481">
    <property type="entry name" value="SspB"/>
</dbReference>
<dbReference type="NCBIfam" id="NF008769">
    <property type="entry name" value="PRK11798.2-5"/>
    <property type="match status" value="1"/>
</dbReference>
<name>A0ABQ6E3W9_9GAMM</name>
<dbReference type="Gene3D" id="2.30.30.220">
    <property type="entry name" value="SspB-like"/>
    <property type="match status" value="1"/>
</dbReference>
<dbReference type="PIRSF" id="PIRSF005276">
    <property type="entry name" value="SspB"/>
    <property type="match status" value="1"/>
</dbReference>
<dbReference type="InterPro" id="IPR036760">
    <property type="entry name" value="SspB-like_sf"/>
</dbReference>
<dbReference type="EMBL" id="BSPQ01000019">
    <property type="protein sequence ID" value="GLS92149.1"/>
    <property type="molecule type" value="Genomic_DNA"/>
</dbReference>
<dbReference type="SUPFAM" id="SSF101738">
    <property type="entry name" value="SspB-like"/>
    <property type="match status" value="1"/>
</dbReference>
<proteinExistence type="predicted"/>
<dbReference type="NCBIfam" id="NF008763">
    <property type="entry name" value="PRK11798.1-2"/>
    <property type="match status" value="1"/>
</dbReference>
<dbReference type="PANTHER" id="PTHR37486:SF1">
    <property type="entry name" value="STRINGENT STARVATION PROTEIN B"/>
    <property type="match status" value="1"/>
</dbReference>